<evidence type="ECO:0000313" key="2">
    <source>
        <dbReference type="Proteomes" id="UP000095564"/>
    </source>
</evidence>
<gene>
    <name evidence="1" type="ORF">ERS852520_00307</name>
</gene>
<sequence>MNIQTISKEKKEVMVELTADDLGFICNALYAQLGEKKHNDTFMQLYSDMMMARDICRYGHVDDFCFHNIVKCRSGFRGVLSDDDIETFNEYLEDNDLPTAFGNSDFVRIYKRIVGDLQSDTLKNWMEQNK</sequence>
<dbReference type="AlphaFoldDB" id="A0A174JC24"/>
<organism evidence="1 2">
    <name type="scientific">Anaerostipes hadrus</name>
    <dbReference type="NCBI Taxonomy" id="649756"/>
    <lineage>
        <taxon>Bacteria</taxon>
        <taxon>Bacillati</taxon>
        <taxon>Bacillota</taxon>
        <taxon>Clostridia</taxon>
        <taxon>Lachnospirales</taxon>
        <taxon>Lachnospiraceae</taxon>
        <taxon>Anaerostipes</taxon>
    </lineage>
</organism>
<accession>A0A174JC24</accession>
<dbReference type="OrthoDB" id="2067672at2"/>
<dbReference type="RefSeq" id="WP_055159138.1">
    <property type="nucleotide sequence ID" value="NZ_CZAU01000002.1"/>
</dbReference>
<reference evidence="1 2" key="1">
    <citation type="submission" date="2015-09" db="EMBL/GenBank/DDBJ databases">
        <authorList>
            <consortium name="Pathogen Informatics"/>
        </authorList>
    </citation>
    <scope>NUCLEOTIDE SEQUENCE [LARGE SCALE GENOMIC DNA]</scope>
    <source>
        <strain evidence="1 2">2789STDY5834908</strain>
    </source>
</reference>
<evidence type="ECO:0000313" key="1">
    <source>
        <dbReference type="EMBL" id="CUO97203.1"/>
    </source>
</evidence>
<dbReference type="Proteomes" id="UP000095564">
    <property type="component" value="Unassembled WGS sequence"/>
</dbReference>
<protein>
    <submittedName>
        <fullName evidence="1">Uncharacterized protein</fullName>
    </submittedName>
</protein>
<dbReference type="EMBL" id="CZAU01000002">
    <property type="protein sequence ID" value="CUO97203.1"/>
    <property type="molecule type" value="Genomic_DNA"/>
</dbReference>
<name>A0A174JC24_ANAHA</name>
<proteinExistence type="predicted"/>